<keyword evidence="2" id="KW-0472">Membrane</keyword>
<evidence type="ECO:0000256" key="2">
    <source>
        <dbReference type="SAM" id="Phobius"/>
    </source>
</evidence>
<accession>A0A4S1WEU9</accession>
<dbReference type="Proteomes" id="UP000309848">
    <property type="component" value="Unassembled WGS sequence"/>
</dbReference>
<gene>
    <name evidence="3" type="ORF">E5A74_16415</name>
</gene>
<feature type="transmembrane region" description="Helical" evidence="2">
    <location>
        <begin position="103"/>
        <end position="125"/>
    </location>
</feature>
<sequence>MRSGDEQWQRRMMPFMAVAVVFAALFFAVILVARFSAIATTLQDPPQAEIAIPWTSAEAGPKSWQEQKQLAQLQANFALEREIIARRYRQAAAAQSLRLWTRLMGFLTGMLMAIMGSAFVLGKLAGPDNDISGAASGASISIKTASPGVILAVLGTILIGMTITTTVRTDVRDSAIYFGTPGEEPREPVALDLADPQADADVPPRPGPAGEGTK</sequence>
<feature type="region of interest" description="Disordered" evidence="1">
    <location>
        <begin position="178"/>
        <end position="214"/>
    </location>
</feature>
<comment type="caution">
    <text evidence="3">The sequence shown here is derived from an EMBL/GenBank/DDBJ whole genome shotgun (WGS) entry which is preliminary data.</text>
</comment>
<proteinExistence type="predicted"/>
<keyword evidence="4" id="KW-1185">Reference proteome</keyword>
<feature type="transmembrane region" description="Helical" evidence="2">
    <location>
        <begin position="12"/>
        <end position="33"/>
    </location>
</feature>
<feature type="transmembrane region" description="Helical" evidence="2">
    <location>
        <begin position="145"/>
        <end position="167"/>
    </location>
</feature>
<evidence type="ECO:0000313" key="4">
    <source>
        <dbReference type="Proteomes" id="UP000309848"/>
    </source>
</evidence>
<protein>
    <submittedName>
        <fullName evidence="3">Uncharacterized protein</fullName>
    </submittedName>
</protein>
<dbReference type="RefSeq" id="WP_135986701.1">
    <property type="nucleotide sequence ID" value="NZ_JAASQM010000001.1"/>
</dbReference>
<feature type="compositionally biased region" description="Low complexity" evidence="1">
    <location>
        <begin position="190"/>
        <end position="201"/>
    </location>
</feature>
<dbReference type="OrthoDB" id="981491at2"/>
<evidence type="ECO:0000313" key="3">
    <source>
        <dbReference type="EMBL" id="TGX40147.1"/>
    </source>
</evidence>
<keyword evidence="2" id="KW-0812">Transmembrane</keyword>
<dbReference type="AlphaFoldDB" id="A0A4S1WEU9"/>
<name>A0A4S1WEU9_9SPHN</name>
<keyword evidence="2" id="KW-1133">Transmembrane helix</keyword>
<dbReference type="EMBL" id="SRXU01000007">
    <property type="protein sequence ID" value="TGX40147.1"/>
    <property type="molecule type" value="Genomic_DNA"/>
</dbReference>
<reference evidence="3 4" key="1">
    <citation type="submission" date="2019-04" db="EMBL/GenBank/DDBJ databases">
        <title>Sphingomonas psychrotolerans sp. nov., isolated from soil in the Tianshan Mountains, Xinjiang, China.</title>
        <authorList>
            <person name="Luo Y."/>
            <person name="Sheng H."/>
        </authorList>
    </citation>
    <scope>NUCLEOTIDE SEQUENCE [LARGE SCALE GENOMIC DNA]</scope>
    <source>
        <strain evidence="3 4">KIS18-15</strain>
    </source>
</reference>
<organism evidence="3 4">
    <name type="scientific">Sphingomonas naasensis</name>
    <dbReference type="NCBI Taxonomy" id="1344951"/>
    <lineage>
        <taxon>Bacteria</taxon>
        <taxon>Pseudomonadati</taxon>
        <taxon>Pseudomonadota</taxon>
        <taxon>Alphaproteobacteria</taxon>
        <taxon>Sphingomonadales</taxon>
        <taxon>Sphingomonadaceae</taxon>
        <taxon>Sphingomonas</taxon>
    </lineage>
</organism>
<evidence type="ECO:0000256" key="1">
    <source>
        <dbReference type="SAM" id="MobiDB-lite"/>
    </source>
</evidence>